<evidence type="ECO:0000313" key="17">
    <source>
        <dbReference type="Proteomes" id="UP001225034"/>
    </source>
</evidence>
<dbReference type="CDD" id="cd17873">
    <property type="entry name" value="FlhF"/>
    <property type="match status" value="1"/>
</dbReference>
<evidence type="ECO:0000256" key="5">
    <source>
        <dbReference type="ARBA" id="ARBA00022475"/>
    </source>
</evidence>
<keyword evidence="17" id="KW-1185">Reference proteome</keyword>
<evidence type="ECO:0000256" key="9">
    <source>
        <dbReference type="ARBA" id="ARBA00023134"/>
    </source>
</evidence>
<comment type="caution">
    <text evidence="16">The sequence shown here is derived from an EMBL/GenBank/DDBJ whole genome shotgun (WGS) entry which is preliminary data.</text>
</comment>
<proteinExistence type="inferred from homology"/>
<evidence type="ECO:0000259" key="14">
    <source>
        <dbReference type="SMART" id="SM00382"/>
    </source>
</evidence>
<keyword evidence="6" id="KW-0547">Nucleotide-binding</keyword>
<evidence type="ECO:0000256" key="4">
    <source>
        <dbReference type="ARBA" id="ARBA00022448"/>
    </source>
</evidence>
<accession>A0ABT9YFK7</accession>
<reference evidence="16 17" key="1">
    <citation type="submission" date="2023-07" db="EMBL/GenBank/DDBJ databases">
        <title>Genomic Encyclopedia of Type Strains, Phase IV (KMG-IV): sequencing the most valuable type-strain genomes for metagenomic binning, comparative biology and taxonomic classification.</title>
        <authorList>
            <person name="Goeker M."/>
        </authorList>
    </citation>
    <scope>NUCLEOTIDE SEQUENCE [LARGE SCALE GENOMIC DNA]</scope>
    <source>
        <strain evidence="16 17">DSM 19154</strain>
    </source>
</reference>
<keyword evidence="8" id="KW-0653">Protein transport</keyword>
<protein>
    <recommendedName>
        <fullName evidence="3">Flagellar biosynthesis protein FlhF</fullName>
    </recommendedName>
    <alternativeName>
        <fullName evidence="13">Flagella-associated GTP-binding protein</fullName>
    </alternativeName>
</protein>
<dbReference type="InterPro" id="IPR003593">
    <property type="entry name" value="AAA+_ATPase"/>
</dbReference>
<comment type="similarity">
    <text evidence="2">Belongs to the GTP-binding SRP family.</text>
</comment>
<evidence type="ECO:0000256" key="10">
    <source>
        <dbReference type="ARBA" id="ARBA00023136"/>
    </source>
</evidence>
<comment type="function">
    <text evidence="12">Necessary for flagellar biosynthesis. May be involved in translocation of the flagellum.</text>
</comment>
<dbReference type="PANTHER" id="PTHR43134:SF3">
    <property type="entry name" value="FLAGELLAR BIOSYNTHESIS PROTEIN FLHF"/>
    <property type="match status" value="1"/>
</dbReference>
<keyword evidence="9" id="KW-0342">GTP-binding</keyword>
<evidence type="ECO:0000256" key="13">
    <source>
        <dbReference type="ARBA" id="ARBA00030866"/>
    </source>
</evidence>
<evidence type="ECO:0000256" key="8">
    <source>
        <dbReference type="ARBA" id="ARBA00022927"/>
    </source>
</evidence>
<dbReference type="SUPFAM" id="SSF52540">
    <property type="entry name" value="P-loop containing nucleoside triphosphate hydrolases"/>
    <property type="match status" value="1"/>
</dbReference>
<keyword evidence="16" id="KW-0282">Flagellum</keyword>
<dbReference type="InterPro" id="IPR047040">
    <property type="entry name" value="FlhF__GTPase_dom"/>
</dbReference>
<evidence type="ECO:0000256" key="3">
    <source>
        <dbReference type="ARBA" id="ARBA00014919"/>
    </source>
</evidence>
<dbReference type="RefSeq" id="WP_306980640.1">
    <property type="nucleotide sequence ID" value="NZ_JAUSUA010000001.1"/>
</dbReference>
<dbReference type="PANTHER" id="PTHR43134">
    <property type="entry name" value="SIGNAL RECOGNITION PARTICLE RECEPTOR SUBUNIT ALPHA"/>
    <property type="match status" value="1"/>
</dbReference>
<organism evidence="16 17">
    <name type="scientific">Alkalicoccobacillus murimartini</name>
    <dbReference type="NCBI Taxonomy" id="171685"/>
    <lineage>
        <taxon>Bacteria</taxon>
        <taxon>Bacillati</taxon>
        <taxon>Bacillota</taxon>
        <taxon>Bacilli</taxon>
        <taxon>Bacillales</taxon>
        <taxon>Bacillaceae</taxon>
        <taxon>Alkalicoccobacillus</taxon>
    </lineage>
</organism>
<sequence length="374" mass="42266">MKLKKFQAESMPEALTQIRAELGSDAVILHTKEITTGGWFGFFAKKRLEVTAALDPTTVTKSTSGRVSKGIEPMPDKQIPTQPIVEEQVWKPINPTTVHESDRNNQPEIIQQLDREFEKQEVSAEIRTQLKEELFGYWYSQPKEKRTTLAVYQHTRQWLKKHLQDVKMGSSLFERKYMVFAGPTGVGKTTTIAKLAAEATLKHDKKVAILTTDTYRIAAIEQLKTYASILHVPIDVVYSMEDFHEAATKYEDYDLILVDTAGRNFTHDFYLKELQKTVLLSEQASLYLVLSLTSKYSDMKAVITQFKQLPVYQLIFTKKDETTTFGALINACLDEKLGIAFLTNGQNVPDDVLHADEDVVVSAVMEGIVFDGSS</sequence>
<dbReference type="SMART" id="SM00382">
    <property type="entry name" value="AAA"/>
    <property type="match status" value="1"/>
</dbReference>
<evidence type="ECO:0000259" key="15">
    <source>
        <dbReference type="SMART" id="SM00962"/>
    </source>
</evidence>
<keyword evidence="7" id="KW-1005">Bacterial flagellum biogenesis</keyword>
<evidence type="ECO:0000256" key="1">
    <source>
        <dbReference type="ARBA" id="ARBA00004413"/>
    </source>
</evidence>
<keyword evidence="11" id="KW-1006">Bacterial flagellum protein export</keyword>
<evidence type="ECO:0000256" key="12">
    <source>
        <dbReference type="ARBA" id="ARBA00025337"/>
    </source>
</evidence>
<evidence type="ECO:0000256" key="7">
    <source>
        <dbReference type="ARBA" id="ARBA00022795"/>
    </source>
</evidence>
<name>A0ABT9YFK7_9BACI</name>
<feature type="domain" description="AAA+ ATPase" evidence="14">
    <location>
        <begin position="174"/>
        <end position="343"/>
    </location>
</feature>
<keyword evidence="16" id="KW-0966">Cell projection</keyword>
<keyword evidence="16" id="KW-0969">Cilium</keyword>
<dbReference type="Proteomes" id="UP001225034">
    <property type="component" value="Unassembled WGS sequence"/>
</dbReference>
<gene>
    <name evidence="16" type="ORF">J2S05_001100</name>
</gene>
<keyword evidence="4" id="KW-0813">Transport</keyword>
<evidence type="ECO:0000256" key="2">
    <source>
        <dbReference type="ARBA" id="ARBA00008531"/>
    </source>
</evidence>
<feature type="domain" description="SRP54-type proteins GTP-binding" evidence="15">
    <location>
        <begin position="175"/>
        <end position="366"/>
    </location>
</feature>
<evidence type="ECO:0000313" key="16">
    <source>
        <dbReference type="EMBL" id="MDQ0206326.1"/>
    </source>
</evidence>
<dbReference type="InterPro" id="IPR027417">
    <property type="entry name" value="P-loop_NTPase"/>
</dbReference>
<evidence type="ECO:0000256" key="11">
    <source>
        <dbReference type="ARBA" id="ARBA00023225"/>
    </source>
</evidence>
<evidence type="ECO:0000256" key="6">
    <source>
        <dbReference type="ARBA" id="ARBA00022741"/>
    </source>
</evidence>
<dbReference type="SMART" id="SM00962">
    <property type="entry name" value="SRP54"/>
    <property type="match status" value="1"/>
</dbReference>
<comment type="subcellular location">
    <subcellularLocation>
        <location evidence="1">Cell membrane</location>
        <topology evidence="1">Peripheral membrane protein</topology>
        <orientation evidence="1">Cytoplasmic side</orientation>
    </subcellularLocation>
</comment>
<dbReference type="EMBL" id="JAUSUA010000001">
    <property type="protein sequence ID" value="MDQ0206326.1"/>
    <property type="molecule type" value="Genomic_DNA"/>
</dbReference>
<dbReference type="Gene3D" id="1.20.120.1380">
    <property type="entry name" value="Flagellar FlhF biosynthesis protein, N domain"/>
    <property type="match status" value="1"/>
</dbReference>
<dbReference type="Gene3D" id="3.40.50.300">
    <property type="entry name" value="P-loop containing nucleotide triphosphate hydrolases"/>
    <property type="match status" value="1"/>
</dbReference>
<dbReference type="InterPro" id="IPR000897">
    <property type="entry name" value="SRP54_GTPase_dom"/>
</dbReference>
<keyword evidence="5" id="KW-1003">Cell membrane</keyword>
<dbReference type="Pfam" id="PF00448">
    <property type="entry name" value="SRP54"/>
    <property type="match status" value="1"/>
</dbReference>
<keyword evidence="10" id="KW-0472">Membrane</keyword>